<feature type="compositionally biased region" description="Basic and acidic residues" evidence="1">
    <location>
        <begin position="434"/>
        <end position="445"/>
    </location>
</feature>
<accession>A0A2H1WCL7</accession>
<gene>
    <name evidence="2" type="ORF">SFRICE_027555</name>
</gene>
<evidence type="ECO:0000313" key="2">
    <source>
        <dbReference type="EMBL" id="SOQ50821.1"/>
    </source>
</evidence>
<feature type="compositionally biased region" description="Basic and acidic residues" evidence="1">
    <location>
        <begin position="196"/>
        <end position="226"/>
    </location>
</feature>
<dbReference type="EMBL" id="ODYU01007768">
    <property type="protein sequence ID" value="SOQ50821.1"/>
    <property type="molecule type" value="Genomic_DNA"/>
</dbReference>
<proteinExistence type="predicted"/>
<feature type="compositionally biased region" description="Basic and acidic residues" evidence="1">
    <location>
        <begin position="293"/>
        <end position="305"/>
    </location>
</feature>
<feature type="compositionally biased region" description="Basic residues" evidence="1">
    <location>
        <begin position="272"/>
        <end position="292"/>
    </location>
</feature>
<feature type="compositionally biased region" description="Basic and acidic residues" evidence="1">
    <location>
        <begin position="595"/>
        <end position="616"/>
    </location>
</feature>
<dbReference type="AlphaFoldDB" id="A0A2H1WCL7"/>
<feature type="region of interest" description="Disordered" evidence="1">
    <location>
        <begin position="26"/>
        <end position="249"/>
    </location>
</feature>
<reference evidence="2" key="1">
    <citation type="submission" date="2016-07" db="EMBL/GenBank/DDBJ databases">
        <authorList>
            <person name="Bretaudeau A."/>
        </authorList>
    </citation>
    <scope>NUCLEOTIDE SEQUENCE</scope>
    <source>
        <strain evidence="2">Rice</strain>
        <tissue evidence="2">Whole body</tissue>
    </source>
</reference>
<feature type="region of interest" description="Disordered" evidence="1">
    <location>
        <begin position="272"/>
        <end position="318"/>
    </location>
</feature>
<organism evidence="2">
    <name type="scientific">Spodoptera frugiperda</name>
    <name type="common">Fall armyworm</name>
    <dbReference type="NCBI Taxonomy" id="7108"/>
    <lineage>
        <taxon>Eukaryota</taxon>
        <taxon>Metazoa</taxon>
        <taxon>Ecdysozoa</taxon>
        <taxon>Arthropoda</taxon>
        <taxon>Hexapoda</taxon>
        <taxon>Insecta</taxon>
        <taxon>Pterygota</taxon>
        <taxon>Neoptera</taxon>
        <taxon>Endopterygota</taxon>
        <taxon>Lepidoptera</taxon>
        <taxon>Glossata</taxon>
        <taxon>Ditrysia</taxon>
        <taxon>Noctuoidea</taxon>
        <taxon>Noctuidae</taxon>
        <taxon>Amphipyrinae</taxon>
        <taxon>Spodoptera</taxon>
    </lineage>
</organism>
<feature type="compositionally biased region" description="Basic and acidic residues" evidence="1">
    <location>
        <begin position="46"/>
        <end position="187"/>
    </location>
</feature>
<evidence type="ECO:0000256" key="1">
    <source>
        <dbReference type="SAM" id="MobiDB-lite"/>
    </source>
</evidence>
<feature type="region of interest" description="Disordered" evidence="1">
    <location>
        <begin position="428"/>
        <end position="459"/>
    </location>
</feature>
<protein>
    <submittedName>
        <fullName evidence="2">SFRICE_027555</fullName>
    </submittedName>
</protein>
<name>A0A2H1WCL7_SPOFR</name>
<feature type="compositionally biased region" description="Basic residues" evidence="1">
    <location>
        <begin position="446"/>
        <end position="457"/>
    </location>
</feature>
<sequence>MDMDSRPDEGQLSIFQIRRQKMFPFGAVQESSVSSVKPTHPKRHGDKTNEHEYGHRKPQSEMRHSQNEKGKHVTDEKLKEGRHMKDDKEKEGRHVKDDNVKHLRHVKDGQPNDARHAKDEKFKEGRHQDDNVKQGRHVKDEKFKEGRHTKDDKIDHGKQVKDGNIKQGRHVKEESHAKDGILKEGRNTNHKKIKEGRHTKDETKKQGRHGKDEKLKERSHVKDNKLKVFKSQNITRKHPKGNVTKPMQRYKFGPGVPVINLLNKILLKKKGRVGGKHLRGNHTSLKRKHKKSKDNNSKPGFRAEDDTSTDTTSSSDEELWPEEWDDYWLNKKMEALNTTKARGDVINMAVARPWAFPCGDPGQHDLPWGTCMLAPECDAEYRIYRGDSFCGRTSLVCCALQLSNYDFYHGIDISFGASSYSTTSSDEDMIILGPKERKERQERKAREKRKQERAKRKDRLEKSIKKIVKEVKDILSRAFKNGTMERKKQVDRIREYIKKMKKQYREDRKNLINMHHAEMKVNDEKLQIKLNQIRGLNLAFMTNATFRDIIVNGTVNKEKLIKLLREHPELTQYFQNRRSGGGGPYLGPVQEATDEDQHEHKHEYEHEHEQEHEREHVRKRKVMDANTKSQEYDVEYGVLYY</sequence>
<feature type="region of interest" description="Disordered" evidence="1">
    <location>
        <begin position="575"/>
        <end position="619"/>
    </location>
</feature>